<keyword evidence="1" id="KW-0732">Signal</keyword>
<sequence length="189" mass="20453">MRFSSYFAATLLGTSLSLTALTSQAQSGGTPIRPNRNAQFVFRNGEVVQRLGTQITPLAQNVRLPNGTKINVKSGIVEFPGGKITSLHENDYINAEGGIVFSTPQSAAAARGDNSVDANAKYDKYVQVGTAPTTITADAPNEREQLLMQKIELLNRKVTLLQQTHPNAPSTDAVDRQLQDLDARIKAMK</sequence>
<gene>
    <name evidence="3" type="ORF">GCM10023172_31770</name>
</gene>
<feature type="chain" id="PRO_5046106696" description="DUF6799 domain-containing protein" evidence="1">
    <location>
        <begin position="26"/>
        <end position="189"/>
    </location>
</feature>
<feature type="domain" description="DUF6799" evidence="2">
    <location>
        <begin position="40"/>
        <end position="98"/>
    </location>
</feature>
<name>A0ABP8QK58_9BACT</name>
<keyword evidence="4" id="KW-1185">Reference proteome</keyword>
<evidence type="ECO:0000259" key="2">
    <source>
        <dbReference type="Pfam" id="PF20606"/>
    </source>
</evidence>
<comment type="caution">
    <text evidence="3">The sequence shown here is derived from an EMBL/GenBank/DDBJ whole genome shotgun (WGS) entry which is preliminary data.</text>
</comment>
<organism evidence="3 4">
    <name type="scientific">Hymenobacter ginsengisoli</name>
    <dbReference type="NCBI Taxonomy" id="1051626"/>
    <lineage>
        <taxon>Bacteria</taxon>
        <taxon>Pseudomonadati</taxon>
        <taxon>Bacteroidota</taxon>
        <taxon>Cytophagia</taxon>
        <taxon>Cytophagales</taxon>
        <taxon>Hymenobacteraceae</taxon>
        <taxon>Hymenobacter</taxon>
    </lineage>
</organism>
<reference evidence="4" key="1">
    <citation type="journal article" date="2019" name="Int. J. Syst. Evol. Microbiol.">
        <title>The Global Catalogue of Microorganisms (GCM) 10K type strain sequencing project: providing services to taxonomists for standard genome sequencing and annotation.</title>
        <authorList>
            <consortium name="The Broad Institute Genomics Platform"/>
            <consortium name="The Broad Institute Genome Sequencing Center for Infectious Disease"/>
            <person name="Wu L."/>
            <person name="Ma J."/>
        </authorList>
    </citation>
    <scope>NUCLEOTIDE SEQUENCE [LARGE SCALE GENOMIC DNA]</scope>
    <source>
        <strain evidence="4">JCM 17841</strain>
    </source>
</reference>
<dbReference type="RefSeq" id="WP_208131133.1">
    <property type="nucleotide sequence ID" value="NZ_BAABGQ010000008.1"/>
</dbReference>
<protein>
    <recommendedName>
        <fullName evidence="2">DUF6799 domain-containing protein</fullName>
    </recommendedName>
</protein>
<dbReference type="EMBL" id="BAABGQ010000008">
    <property type="protein sequence ID" value="GAA4504830.1"/>
    <property type="molecule type" value="Genomic_DNA"/>
</dbReference>
<evidence type="ECO:0000256" key="1">
    <source>
        <dbReference type="SAM" id="SignalP"/>
    </source>
</evidence>
<dbReference type="Proteomes" id="UP001501243">
    <property type="component" value="Unassembled WGS sequence"/>
</dbReference>
<feature type="signal peptide" evidence="1">
    <location>
        <begin position="1"/>
        <end position="25"/>
    </location>
</feature>
<evidence type="ECO:0000313" key="4">
    <source>
        <dbReference type="Proteomes" id="UP001501243"/>
    </source>
</evidence>
<dbReference type="InterPro" id="IPR046478">
    <property type="entry name" value="DUF6799"/>
</dbReference>
<dbReference type="Pfam" id="PF20606">
    <property type="entry name" value="DUF6799"/>
    <property type="match status" value="1"/>
</dbReference>
<evidence type="ECO:0000313" key="3">
    <source>
        <dbReference type="EMBL" id="GAA4504830.1"/>
    </source>
</evidence>
<accession>A0ABP8QK58</accession>
<proteinExistence type="predicted"/>